<gene>
    <name evidence="1" type="ORF">GCM10011343_28070</name>
</gene>
<evidence type="ECO:0000313" key="1">
    <source>
        <dbReference type="EMBL" id="GGD36603.1"/>
    </source>
</evidence>
<sequence>MLVPNRHGSAESYRYGFNGMEKDDEIKGEGNSYDFGARMLDPRVGRWFAPDPIRVCSINCVKYKKWMFKFFKFDYYERTIRF</sequence>
<dbReference type="Proteomes" id="UP000625735">
    <property type="component" value="Unassembled WGS sequence"/>
</dbReference>
<accession>A0A916Y9Z4</accession>
<proteinExistence type="predicted"/>
<name>A0A916Y9Z4_9FLAO</name>
<dbReference type="Gene3D" id="2.180.10.10">
    <property type="entry name" value="RHS repeat-associated core"/>
    <property type="match status" value="1"/>
</dbReference>
<evidence type="ECO:0008006" key="3">
    <source>
        <dbReference type="Google" id="ProtNLM"/>
    </source>
</evidence>
<dbReference type="AlphaFoldDB" id="A0A916Y9Z4"/>
<reference evidence="1" key="2">
    <citation type="submission" date="2020-09" db="EMBL/GenBank/DDBJ databases">
        <authorList>
            <person name="Sun Q."/>
            <person name="Zhou Y."/>
        </authorList>
    </citation>
    <scope>NUCLEOTIDE SEQUENCE</scope>
    <source>
        <strain evidence="1">CGMCC 1.12506</strain>
    </source>
</reference>
<evidence type="ECO:0000313" key="2">
    <source>
        <dbReference type="Proteomes" id="UP000625735"/>
    </source>
</evidence>
<comment type="caution">
    <text evidence="1">The sequence shown here is derived from an EMBL/GenBank/DDBJ whole genome shotgun (WGS) entry which is preliminary data.</text>
</comment>
<keyword evidence="2" id="KW-1185">Reference proteome</keyword>
<organism evidence="1 2">
    <name type="scientific">Flavobacterium orientale</name>
    <dbReference type="NCBI Taxonomy" id="1756020"/>
    <lineage>
        <taxon>Bacteria</taxon>
        <taxon>Pseudomonadati</taxon>
        <taxon>Bacteroidota</taxon>
        <taxon>Flavobacteriia</taxon>
        <taxon>Flavobacteriales</taxon>
        <taxon>Flavobacteriaceae</taxon>
        <taxon>Flavobacterium</taxon>
    </lineage>
</organism>
<protein>
    <recommendedName>
        <fullName evidence="3">RHS repeat-associated core domain-containing protein</fullName>
    </recommendedName>
</protein>
<dbReference type="EMBL" id="BMFG01000021">
    <property type="protein sequence ID" value="GGD36603.1"/>
    <property type="molecule type" value="Genomic_DNA"/>
</dbReference>
<reference evidence="1" key="1">
    <citation type="journal article" date="2014" name="Int. J. Syst. Evol. Microbiol.">
        <title>Complete genome sequence of Corynebacterium casei LMG S-19264T (=DSM 44701T), isolated from a smear-ripened cheese.</title>
        <authorList>
            <consortium name="US DOE Joint Genome Institute (JGI-PGF)"/>
            <person name="Walter F."/>
            <person name="Albersmeier A."/>
            <person name="Kalinowski J."/>
            <person name="Ruckert C."/>
        </authorList>
    </citation>
    <scope>NUCLEOTIDE SEQUENCE</scope>
    <source>
        <strain evidence="1">CGMCC 1.12506</strain>
    </source>
</reference>